<name>A0A8J3Y145_9ACTN</name>
<feature type="domain" description="FAD-binding" evidence="2">
    <location>
        <begin position="7"/>
        <end position="328"/>
    </location>
</feature>
<sequence length="387" mass="41583">MRTAGDFDVAVVGAGPAGAATARRLARAGCAVVLLERSRFEAPRAGESLAPATRPLLEELGVWRQFAALSPLPSYGTRSIWGSPDEHGHSHMAGPYGCGWHVDRPSFDRMLAGAAADAGADLRCGTAGLGCVRLQDGRWQITCVERDRASPVVVRARVLVDATGRAAHLARRLGASRVVIDRLVGVAVSHCEADVSAEGYVLVETTPHGWWYSAPAGGDRMITMLMTDADICRQYGIAAPEPWQEMLGEAPATAARVATGEPRPVVWGPRVFPALSQRLRRTAYDTPWIAAGDAALAVDPISGSGVVRALRSGRAAAETALTLLGGDAYVETHHAVRAYEVARDKERADYLRERADYYAMERRWAAHPFWRRRRPRTGGPGGDPPGP</sequence>
<evidence type="ECO:0000313" key="3">
    <source>
        <dbReference type="EMBL" id="GII58851.1"/>
    </source>
</evidence>
<evidence type="ECO:0000259" key="2">
    <source>
        <dbReference type="Pfam" id="PF01494"/>
    </source>
</evidence>
<dbReference type="Gene3D" id="3.30.9.100">
    <property type="match status" value="1"/>
</dbReference>
<dbReference type="SUPFAM" id="SSF51905">
    <property type="entry name" value="FAD/NAD(P)-binding domain"/>
    <property type="match status" value="1"/>
</dbReference>
<protein>
    <submittedName>
        <fullName evidence="3">Alkylhalidase-like protein</fullName>
    </submittedName>
</protein>
<gene>
    <name evidence="3" type="ORF">Pth03_72400</name>
</gene>
<dbReference type="PANTHER" id="PTHR43747">
    <property type="entry name" value="FAD-BINDING PROTEIN"/>
    <property type="match status" value="1"/>
</dbReference>
<dbReference type="Gene3D" id="3.50.50.60">
    <property type="entry name" value="FAD/NAD(P)-binding domain"/>
    <property type="match status" value="1"/>
</dbReference>
<dbReference type="InterPro" id="IPR002938">
    <property type="entry name" value="FAD-bd"/>
</dbReference>
<organism evidence="3 4">
    <name type="scientific">Planotetraspora thailandica</name>
    <dbReference type="NCBI Taxonomy" id="487172"/>
    <lineage>
        <taxon>Bacteria</taxon>
        <taxon>Bacillati</taxon>
        <taxon>Actinomycetota</taxon>
        <taxon>Actinomycetes</taxon>
        <taxon>Streptosporangiales</taxon>
        <taxon>Streptosporangiaceae</taxon>
        <taxon>Planotetraspora</taxon>
    </lineage>
</organism>
<dbReference type="InterPro" id="IPR036188">
    <property type="entry name" value="FAD/NAD-bd_sf"/>
</dbReference>
<proteinExistence type="inferred from homology"/>
<dbReference type="GO" id="GO:0071949">
    <property type="term" value="F:FAD binding"/>
    <property type="evidence" value="ECO:0007669"/>
    <property type="project" value="InterPro"/>
</dbReference>
<keyword evidence="4" id="KW-1185">Reference proteome</keyword>
<comment type="similarity">
    <text evidence="1">Belongs to the flavin-dependent halogenase family. Bacterial tryptophan halogenase subfamily.</text>
</comment>
<comment type="caution">
    <text evidence="3">The sequence shown here is derived from an EMBL/GenBank/DDBJ whole genome shotgun (WGS) entry which is preliminary data.</text>
</comment>
<evidence type="ECO:0000256" key="1">
    <source>
        <dbReference type="ARBA" id="ARBA00038396"/>
    </source>
</evidence>
<dbReference type="Proteomes" id="UP000605992">
    <property type="component" value="Unassembled WGS sequence"/>
</dbReference>
<accession>A0A8J3Y145</accession>
<dbReference type="PANTHER" id="PTHR43747:SF1">
    <property type="entry name" value="SLR1998 PROTEIN"/>
    <property type="match status" value="1"/>
</dbReference>
<reference evidence="3" key="1">
    <citation type="submission" date="2021-01" db="EMBL/GenBank/DDBJ databases">
        <title>Whole genome shotgun sequence of Planotetraspora thailandica NBRC 104271.</title>
        <authorList>
            <person name="Komaki H."/>
            <person name="Tamura T."/>
        </authorList>
    </citation>
    <scope>NUCLEOTIDE SEQUENCE</scope>
    <source>
        <strain evidence="3">NBRC 104271</strain>
    </source>
</reference>
<dbReference type="EMBL" id="BOOR01000072">
    <property type="protein sequence ID" value="GII58851.1"/>
    <property type="molecule type" value="Genomic_DNA"/>
</dbReference>
<dbReference type="AlphaFoldDB" id="A0A8J3Y145"/>
<dbReference type="Pfam" id="PF01494">
    <property type="entry name" value="FAD_binding_3"/>
    <property type="match status" value="1"/>
</dbReference>
<dbReference type="InterPro" id="IPR050816">
    <property type="entry name" value="Flavin-dep_Halogenase_NPB"/>
</dbReference>
<dbReference type="PRINTS" id="PR00420">
    <property type="entry name" value="RNGMNOXGNASE"/>
</dbReference>
<evidence type="ECO:0000313" key="4">
    <source>
        <dbReference type="Proteomes" id="UP000605992"/>
    </source>
</evidence>